<proteinExistence type="predicted"/>
<feature type="region of interest" description="Disordered" evidence="1">
    <location>
        <begin position="30"/>
        <end position="64"/>
    </location>
</feature>
<keyword evidence="3" id="KW-1185">Reference proteome</keyword>
<dbReference type="HOGENOM" id="CLU_1266722_0_0_1"/>
<organism evidence="2 3">
    <name type="scientific">Ceriporiopsis subvermispora (strain B)</name>
    <name type="common">White-rot fungus</name>
    <name type="synonym">Gelatoporia subvermispora</name>
    <dbReference type="NCBI Taxonomy" id="914234"/>
    <lineage>
        <taxon>Eukaryota</taxon>
        <taxon>Fungi</taxon>
        <taxon>Dikarya</taxon>
        <taxon>Basidiomycota</taxon>
        <taxon>Agaricomycotina</taxon>
        <taxon>Agaricomycetes</taxon>
        <taxon>Polyporales</taxon>
        <taxon>Gelatoporiaceae</taxon>
        <taxon>Gelatoporia</taxon>
    </lineage>
</organism>
<accession>M2R1U8</accession>
<sequence length="218" mass="23720">MSEQPERARFALALCFKLQDTRSLSCVLRRPTSVPRRQNGSRRASLPLEPAPPQPVRDGDSGGPGKACAGLVMVRRRAAARLHQLVAAAHEYRSALNVTALEVDRRLRCPLADLASDSASCTTAVLLLLVAPSWICATSGALVISHRVRRHLVIFYRWELRLQGPPPAFILAANVGTPGRLVPSSARTGSFRAPLGALREAKEMINIVTKHSRLSILL</sequence>
<evidence type="ECO:0000256" key="1">
    <source>
        <dbReference type="SAM" id="MobiDB-lite"/>
    </source>
</evidence>
<evidence type="ECO:0000313" key="3">
    <source>
        <dbReference type="Proteomes" id="UP000016930"/>
    </source>
</evidence>
<reference evidence="2 3" key="1">
    <citation type="journal article" date="2012" name="Proc. Natl. Acad. Sci. U.S.A.">
        <title>Comparative genomics of Ceriporiopsis subvermispora and Phanerochaete chrysosporium provide insight into selective ligninolysis.</title>
        <authorList>
            <person name="Fernandez-Fueyo E."/>
            <person name="Ruiz-Duenas F.J."/>
            <person name="Ferreira P."/>
            <person name="Floudas D."/>
            <person name="Hibbett D.S."/>
            <person name="Canessa P."/>
            <person name="Larrondo L.F."/>
            <person name="James T.Y."/>
            <person name="Seelenfreund D."/>
            <person name="Lobos S."/>
            <person name="Polanco R."/>
            <person name="Tello M."/>
            <person name="Honda Y."/>
            <person name="Watanabe T."/>
            <person name="Watanabe T."/>
            <person name="Ryu J.S."/>
            <person name="Kubicek C.P."/>
            <person name="Schmoll M."/>
            <person name="Gaskell J."/>
            <person name="Hammel K.E."/>
            <person name="St John F.J."/>
            <person name="Vanden Wymelenberg A."/>
            <person name="Sabat G."/>
            <person name="Splinter BonDurant S."/>
            <person name="Syed K."/>
            <person name="Yadav J.S."/>
            <person name="Doddapaneni H."/>
            <person name="Subramanian V."/>
            <person name="Lavin J.L."/>
            <person name="Oguiza J.A."/>
            <person name="Perez G."/>
            <person name="Pisabarro A.G."/>
            <person name="Ramirez L."/>
            <person name="Santoyo F."/>
            <person name="Master E."/>
            <person name="Coutinho P.M."/>
            <person name="Henrissat B."/>
            <person name="Lombard V."/>
            <person name="Magnuson J.K."/>
            <person name="Kuees U."/>
            <person name="Hori C."/>
            <person name="Igarashi K."/>
            <person name="Samejima M."/>
            <person name="Held B.W."/>
            <person name="Barry K.W."/>
            <person name="LaButti K.M."/>
            <person name="Lapidus A."/>
            <person name="Lindquist E.A."/>
            <person name="Lucas S.M."/>
            <person name="Riley R."/>
            <person name="Salamov A.A."/>
            <person name="Hoffmeister D."/>
            <person name="Schwenk D."/>
            <person name="Hadar Y."/>
            <person name="Yarden O."/>
            <person name="de Vries R.P."/>
            <person name="Wiebenga A."/>
            <person name="Stenlid J."/>
            <person name="Eastwood D."/>
            <person name="Grigoriev I.V."/>
            <person name="Berka R.M."/>
            <person name="Blanchette R.A."/>
            <person name="Kersten P."/>
            <person name="Martinez A.T."/>
            <person name="Vicuna R."/>
            <person name="Cullen D."/>
        </authorList>
    </citation>
    <scope>NUCLEOTIDE SEQUENCE [LARGE SCALE GENOMIC DNA]</scope>
    <source>
        <strain evidence="2 3">B</strain>
    </source>
</reference>
<dbReference type="EMBL" id="KB445808">
    <property type="protein sequence ID" value="EMD32856.1"/>
    <property type="molecule type" value="Genomic_DNA"/>
</dbReference>
<dbReference type="AlphaFoldDB" id="M2R1U8"/>
<protein>
    <submittedName>
        <fullName evidence="2">Uncharacterized protein</fullName>
    </submittedName>
</protein>
<name>M2R1U8_CERS8</name>
<gene>
    <name evidence="2" type="ORF">CERSUDRAFT_98872</name>
</gene>
<evidence type="ECO:0000313" key="2">
    <source>
        <dbReference type="EMBL" id="EMD32856.1"/>
    </source>
</evidence>
<dbReference type="Proteomes" id="UP000016930">
    <property type="component" value="Unassembled WGS sequence"/>
</dbReference>